<dbReference type="InterPro" id="IPR036679">
    <property type="entry name" value="FlgN-like_sf"/>
</dbReference>
<dbReference type="Pfam" id="PF05130">
    <property type="entry name" value="FlgN"/>
    <property type="match status" value="1"/>
</dbReference>
<comment type="caution">
    <text evidence="3">The sequence shown here is derived from an EMBL/GenBank/DDBJ whole genome shotgun (WGS) entry which is preliminary data.</text>
</comment>
<keyword evidence="3" id="KW-0969">Cilium</keyword>
<keyword evidence="1" id="KW-1005">Bacterial flagellum biogenesis</keyword>
<sequence>MGAQELSTLLWRERELLELLMFKLDEEQLLLTAGKSRWLPFATREVEQVLERLRQSGLERAIEVSSLAAEWGTGDDATLRAIIAAAPTDAWRDNFTAHLKALTELTAQIADLRDSNVQFLRAATRATQETLANMSLDGATYDSRGGTESAPPPAQLFDGRM</sequence>
<keyword evidence="3" id="KW-0966">Cell projection</keyword>
<proteinExistence type="predicted"/>
<dbReference type="Proteomes" id="UP000479756">
    <property type="component" value="Unassembled WGS sequence"/>
</dbReference>
<dbReference type="GO" id="GO:0044780">
    <property type="term" value="P:bacterial-type flagellum assembly"/>
    <property type="evidence" value="ECO:0007669"/>
    <property type="project" value="InterPro"/>
</dbReference>
<dbReference type="Gene3D" id="1.20.58.300">
    <property type="entry name" value="FlgN-like"/>
    <property type="match status" value="1"/>
</dbReference>
<feature type="region of interest" description="Disordered" evidence="2">
    <location>
        <begin position="137"/>
        <end position="161"/>
    </location>
</feature>
<dbReference type="SUPFAM" id="SSF140566">
    <property type="entry name" value="FlgN-like"/>
    <property type="match status" value="1"/>
</dbReference>
<keyword evidence="3" id="KW-0282">Flagellum</keyword>
<evidence type="ECO:0000313" key="3">
    <source>
        <dbReference type="EMBL" id="NEM91164.1"/>
    </source>
</evidence>
<dbReference type="AlphaFoldDB" id="A0A7C9TRC0"/>
<evidence type="ECO:0000256" key="2">
    <source>
        <dbReference type="SAM" id="MobiDB-lite"/>
    </source>
</evidence>
<accession>A0A7C9TRC0</accession>
<dbReference type="RefSeq" id="WP_163472846.1">
    <property type="nucleotide sequence ID" value="NZ_JAAGWZ010000002.1"/>
</dbReference>
<reference evidence="3 4" key="1">
    <citation type="journal article" date="2014" name="Int. J. Syst. Evol. Microbiol.">
        <title>Description of Galbitalea soli gen. nov., sp. nov., and Frondihabitans sucicola sp. nov.</title>
        <authorList>
            <person name="Kim S.J."/>
            <person name="Lim J.M."/>
            <person name="Ahn J.H."/>
            <person name="Weon H.Y."/>
            <person name="Hamada M."/>
            <person name="Suzuki K."/>
            <person name="Ahn T.Y."/>
            <person name="Kwon S.W."/>
        </authorList>
    </citation>
    <scope>NUCLEOTIDE SEQUENCE [LARGE SCALE GENOMIC DNA]</scope>
    <source>
        <strain evidence="3 4">NBRC 108727</strain>
    </source>
</reference>
<dbReference type="EMBL" id="JAAGWZ010000002">
    <property type="protein sequence ID" value="NEM91164.1"/>
    <property type="molecule type" value="Genomic_DNA"/>
</dbReference>
<dbReference type="InterPro" id="IPR007809">
    <property type="entry name" value="FlgN-like"/>
</dbReference>
<gene>
    <name evidence="3" type="ORF">G3T37_07320</name>
</gene>
<evidence type="ECO:0000256" key="1">
    <source>
        <dbReference type="ARBA" id="ARBA00022795"/>
    </source>
</evidence>
<evidence type="ECO:0000313" key="4">
    <source>
        <dbReference type="Proteomes" id="UP000479756"/>
    </source>
</evidence>
<protein>
    <submittedName>
        <fullName evidence="3">Flagellar protein FlgN</fullName>
    </submittedName>
</protein>
<organism evidence="3 4">
    <name type="scientific">Galbitalea soli</name>
    <dbReference type="NCBI Taxonomy" id="1268042"/>
    <lineage>
        <taxon>Bacteria</taxon>
        <taxon>Bacillati</taxon>
        <taxon>Actinomycetota</taxon>
        <taxon>Actinomycetes</taxon>
        <taxon>Micrococcales</taxon>
        <taxon>Microbacteriaceae</taxon>
        <taxon>Galbitalea</taxon>
    </lineage>
</organism>
<name>A0A7C9TRC0_9MICO</name>
<keyword evidence="4" id="KW-1185">Reference proteome</keyword>